<dbReference type="Proteomes" id="UP000789738">
    <property type="component" value="Unassembled WGS sequence"/>
</dbReference>
<dbReference type="InterPro" id="IPR051214">
    <property type="entry name" value="GH32_Enzymes"/>
</dbReference>
<comment type="pathway">
    <text evidence="1 9">Glycan biosynthesis; sucrose metabolism.</text>
</comment>
<dbReference type="InterPro" id="IPR013189">
    <property type="entry name" value="Glyco_hydro_32_C"/>
</dbReference>
<dbReference type="RefSeq" id="WP_125147868.1">
    <property type="nucleotide sequence ID" value="NZ_CAKJVE010000004.1"/>
</dbReference>
<dbReference type="Gene3D" id="2.115.10.20">
    <property type="entry name" value="Glycosyl hydrolase domain, family 43"/>
    <property type="match status" value="1"/>
</dbReference>
<dbReference type="InterPro" id="IPR013320">
    <property type="entry name" value="ConA-like_dom_sf"/>
</dbReference>
<dbReference type="SMART" id="SM00640">
    <property type="entry name" value="Glyco_32"/>
    <property type="match status" value="1"/>
</dbReference>
<evidence type="ECO:0000313" key="15">
    <source>
        <dbReference type="Proteomes" id="UP000431451"/>
    </source>
</evidence>
<evidence type="ECO:0000313" key="12">
    <source>
        <dbReference type="EMBL" id="CAG9702594.1"/>
    </source>
</evidence>
<dbReference type="UniPathway" id="UPA00238"/>
<reference evidence="12" key="2">
    <citation type="submission" date="2021-10" db="EMBL/GenBank/DDBJ databases">
        <authorList>
            <person name="Mesa V."/>
        </authorList>
    </citation>
    <scope>NUCLEOTIDE SEQUENCE</scope>
    <source>
        <strain evidence="12">CC3_PB</strain>
    </source>
</reference>
<keyword evidence="6 8" id="KW-0326">Glycosidase</keyword>
<gene>
    <name evidence="14" type="primary">scrB_4</name>
    <name evidence="13" type="ORF">CNEO2_780001</name>
    <name evidence="12" type="ORF">CNEO_40063</name>
    <name evidence="14" type="ORF">CNEONATNEC25_03770</name>
</gene>
<keyword evidence="9" id="KW-0963">Cytoplasm</keyword>
<dbReference type="Pfam" id="PF08244">
    <property type="entry name" value="Glyco_hydro_32C"/>
    <property type="match status" value="1"/>
</dbReference>
<dbReference type="Proteomes" id="UP000431451">
    <property type="component" value="Unassembled WGS sequence"/>
</dbReference>
<dbReference type="EMBL" id="CAMTCP010000279">
    <property type="protein sequence ID" value="CAI3682503.1"/>
    <property type="molecule type" value="Genomic_DNA"/>
</dbReference>
<dbReference type="InterPro" id="IPR013148">
    <property type="entry name" value="Glyco_hydro_32_N"/>
</dbReference>
<dbReference type="GO" id="GO:0005737">
    <property type="term" value="C:cytoplasm"/>
    <property type="evidence" value="ECO:0007669"/>
    <property type="project" value="UniProtKB-SubCell"/>
</dbReference>
<accession>A0A650MUT2</accession>
<name>A0A650MUT2_9CLOT</name>
<dbReference type="PROSITE" id="PS00609">
    <property type="entry name" value="GLYCOSYL_HYDROL_F32"/>
    <property type="match status" value="1"/>
</dbReference>
<dbReference type="InterPro" id="IPR023296">
    <property type="entry name" value="Glyco_hydro_beta-prop_sf"/>
</dbReference>
<keyword evidence="5 8" id="KW-0378">Hydrolase</keyword>
<dbReference type="AlphaFoldDB" id="A0A650MUT2"/>
<dbReference type="Proteomes" id="UP001189143">
    <property type="component" value="Unassembled WGS sequence"/>
</dbReference>
<evidence type="ECO:0000256" key="7">
    <source>
        <dbReference type="ARBA" id="ARBA00033367"/>
    </source>
</evidence>
<feature type="domain" description="Glycosyl hydrolase family 32 N-terminal" evidence="10">
    <location>
        <begin position="41"/>
        <end position="338"/>
    </location>
</feature>
<sequence>MNYIDFSNRQNRDIRIEDLSKEYLDLIINAAKNDYSYPKFHIAPRHGLLNDPNGLCEIEGIYHIFYQWFPAGPVHGLKYWRHLTTKDFINYKDLGIGIAPDAEFDEDGCYTGITLQDDDAYRIYYTGIRGKDNRPSVCYGEIEENKVVNKRMLFDVDEKITTLNFRDPSVIKKDDKYLMLVGGEDNNNNGIITLYSSENPYDFKYIGNLKMPQYDYGYMLECPNYYEEDGKGILFFSPQGIQSTSKYDFRNVFSVVYSVGKPINVDTCNFEAPSFYEMDKGFDFYAPQSFKDSKGRVVLYGWLGNSKCIYPSDKNQWAHMLTIPRRVTIEGDRLLQWPLEELKELRQEKISICGEHEIKDCAFELEFEANCEFAFTLENDKDEKIVFSGTKEEYCLDRSKMSYMYNEKYGMQRYAQRIENNNNRIRVFVDNSSIEIFCDSGKTVFTSRFYIENVSKLKILGAIGNLYYLNRINISIT</sequence>
<dbReference type="InterPro" id="IPR018053">
    <property type="entry name" value="Glyco_hydro_32_AS"/>
</dbReference>
<comment type="catalytic activity">
    <reaction evidence="8">
        <text>Hydrolysis of terminal non-reducing beta-D-fructofuranoside residues in beta-D-fructofuranosides.</text>
        <dbReference type="EC" id="3.2.1.26"/>
    </reaction>
</comment>
<dbReference type="PANTHER" id="PTHR43101">
    <property type="entry name" value="BETA-FRUCTOSIDASE"/>
    <property type="match status" value="1"/>
</dbReference>
<evidence type="ECO:0000313" key="14">
    <source>
        <dbReference type="EMBL" id="VCT86160.1"/>
    </source>
</evidence>
<protein>
    <recommendedName>
        <fullName evidence="4 8">Sucrose-6-phosphate hydrolase</fullName>
        <ecNumber evidence="3 8">3.2.1.26</ecNumber>
    </recommendedName>
    <alternativeName>
        <fullName evidence="7 9">Invertase</fullName>
    </alternativeName>
</protein>
<evidence type="ECO:0000313" key="13">
    <source>
        <dbReference type="EMBL" id="CAI3682503.1"/>
    </source>
</evidence>
<dbReference type="CDD" id="cd18623">
    <property type="entry name" value="GH32_ScrB-like"/>
    <property type="match status" value="1"/>
</dbReference>
<reference evidence="14 15" key="1">
    <citation type="submission" date="2018-06" db="EMBL/GenBank/DDBJ databases">
        <authorList>
            <consortium name="IHU Genomes"/>
        </authorList>
    </citation>
    <scope>NUCLEOTIDE SEQUENCE [LARGE SCALE GENOMIC DNA]</scope>
    <source>
        <strain evidence="14 15">NEC25</strain>
    </source>
</reference>
<evidence type="ECO:0000256" key="6">
    <source>
        <dbReference type="ARBA" id="ARBA00023295"/>
    </source>
</evidence>
<evidence type="ECO:0000256" key="8">
    <source>
        <dbReference type="RuleBase" id="RU362110"/>
    </source>
</evidence>
<dbReference type="SUPFAM" id="SSF75005">
    <property type="entry name" value="Arabinanase/levansucrase/invertase"/>
    <property type="match status" value="1"/>
</dbReference>
<evidence type="ECO:0000259" key="10">
    <source>
        <dbReference type="Pfam" id="PF00251"/>
    </source>
</evidence>
<dbReference type="EC" id="3.2.1.26" evidence="3 8"/>
<keyword evidence="9" id="KW-0119">Carbohydrate metabolism</keyword>
<dbReference type="Gene3D" id="2.60.120.560">
    <property type="entry name" value="Exo-inulinase, domain 1"/>
    <property type="match status" value="1"/>
</dbReference>
<evidence type="ECO:0000256" key="1">
    <source>
        <dbReference type="ARBA" id="ARBA00004914"/>
    </source>
</evidence>
<dbReference type="InterPro" id="IPR006232">
    <property type="entry name" value="Suc6P_hydrolase"/>
</dbReference>
<evidence type="ECO:0000256" key="4">
    <source>
        <dbReference type="ARBA" id="ARBA00019623"/>
    </source>
</evidence>
<proteinExistence type="inferred from homology"/>
<comment type="function">
    <text evidence="9">Enables the bacterium to metabolize sucrose as a sole carbon source.</text>
</comment>
<evidence type="ECO:0000256" key="3">
    <source>
        <dbReference type="ARBA" id="ARBA00012758"/>
    </source>
</evidence>
<feature type="domain" description="Glycosyl hydrolase family 32 C-terminal" evidence="11">
    <location>
        <begin position="362"/>
        <end position="450"/>
    </location>
</feature>
<evidence type="ECO:0000256" key="9">
    <source>
        <dbReference type="RuleBase" id="RU365015"/>
    </source>
</evidence>
<reference evidence="13" key="3">
    <citation type="submission" date="2022-10" db="EMBL/GenBank/DDBJ databases">
        <authorList>
            <person name="Aires J."/>
            <person name="Mesa V."/>
        </authorList>
    </citation>
    <scope>NUCLEOTIDE SEQUENCE</scope>
    <source>
        <strain evidence="13">Clostridium neonatale JD116</strain>
    </source>
</reference>
<dbReference type="EMBL" id="CAKJVE010000004">
    <property type="protein sequence ID" value="CAG9702594.1"/>
    <property type="molecule type" value="Genomic_DNA"/>
</dbReference>
<evidence type="ECO:0000256" key="5">
    <source>
        <dbReference type="ARBA" id="ARBA00022801"/>
    </source>
</evidence>
<dbReference type="SUPFAM" id="SSF49899">
    <property type="entry name" value="Concanavalin A-like lectins/glucanases"/>
    <property type="match status" value="1"/>
</dbReference>
<dbReference type="GO" id="GO:0005985">
    <property type="term" value="P:sucrose metabolic process"/>
    <property type="evidence" value="ECO:0007669"/>
    <property type="project" value="UniProtKB-UniPathway"/>
</dbReference>
<comment type="similarity">
    <text evidence="2 8">Belongs to the glycosyl hydrolase 32 family.</text>
</comment>
<organism evidence="14 15">
    <name type="scientific">Clostridium neonatale</name>
    <dbReference type="NCBI Taxonomy" id="137838"/>
    <lineage>
        <taxon>Bacteria</taxon>
        <taxon>Bacillati</taxon>
        <taxon>Bacillota</taxon>
        <taxon>Clostridia</taxon>
        <taxon>Eubacteriales</taxon>
        <taxon>Clostridiaceae</taxon>
        <taxon>Clostridium</taxon>
    </lineage>
</organism>
<dbReference type="NCBIfam" id="TIGR01322">
    <property type="entry name" value="scrB_fam"/>
    <property type="match status" value="1"/>
</dbReference>
<dbReference type="EMBL" id="UWJD01000003">
    <property type="protein sequence ID" value="VCT86160.1"/>
    <property type="molecule type" value="Genomic_DNA"/>
</dbReference>
<dbReference type="Pfam" id="PF00251">
    <property type="entry name" value="Glyco_hydro_32N"/>
    <property type="match status" value="1"/>
</dbReference>
<dbReference type="GO" id="GO:0004564">
    <property type="term" value="F:beta-fructofuranosidase activity"/>
    <property type="evidence" value="ECO:0007669"/>
    <property type="project" value="UniProtKB-EC"/>
</dbReference>
<evidence type="ECO:0000259" key="11">
    <source>
        <dbReference type="Pfam" id="PF08244"/>
    </source>
</evidence>
<dbReference type="PANTHER" id="PTHR43101:SF1">
    <property type="entry name" value="BETA-FRUCTOSIDASE"/>
    <property type="match status" value="1"/>
</dbReference>
<dbReference type="InterPro" id="IPR001362">
    <property type="entry name" value="Glyco_hydro_32"/>
</dbReference>
<comment type="subcellular location">
    <subcellularLocation>
        <location evidence="9">Cytoplasm</location>
    </subcellularLocation>
</comment>
<evidence type="ECO:0000256" key="2">
    <source>
        <dbReference type="ARBA" id="ARBA00009902"/>
    </source>
</evidence>